<name>A0ABX3HZU3_9BACI</name>
<dbReference type="InterPro" id="IPR000305">
    <property type="entry name" value="GIY-YIG_endonuc"/>
</dbReference>
<dbReference type="InterPro" id="IPR035901">
    <property type="entry name" value="GIY-YIG_endonuc_sf"/>
</dbReference>
<dbReference type="SUPFAM" id="SSF82771">
    <property type="entry name" value="GIY-YIG endonuclease"/>
    <property type="match status" value="1"/>
</dbReference>
<comment type="caution">
    <text evidence="2">The sequence shown here is derived from an EMBL/GenBank/DDBJ whole genome shotgun (WGS) entry which is preliminary data.</text>
</comment>
<evidence type="ECO:0000313" key="3">
    <source>
        <dbReference type="Proteomes" id="UP000187046"/>
    </source>
</evidence>
<sequence>MGSIKVGIAQFSIPKMVRTDWYWWQSYKRFGDIEAVYILRGEKDEVLYVGYTAKLKTRLDQHLYGPFRDEIKAIEYIAEDKIPMKYMIELEKILYFLFKPRYCKKKILPHTMYSMKRQEVR</sequence>
<evidence type="ECO:0000313" key="2">
    <source>
        <dbReference type="EMBL" id="OMI24703.1"/>
    </source>
</evidence>
<feature type="domain" description="GIY-YIG" evidence="1">
    <location>
        <begin position="32"/>
        <end position="104"/>
    </location>
</feature>
<dbReference type="Gene3D" id="3.40.1440.10">
    <property type="entry name" value="GIY-YIG endonuclease"/>
    <property type="match status" value="1"/>
</dbReference>
<gene>
    <name evidence="2" type="ORF">BTA31_21445</name>
</gene>
<dbReference type="PROSITE" id="PS50164">
    <property type="entry name" value="GIY_YIG"/>
    <property type="match status" value="1"/>
</dbReference>
<organism evidence="2 3">
    <name type="scientific">Bacillus haynesii</name>
    <dbReference type="NCBI Taxonomy" id="1925021"/>
    <lineage>
        <taxon>Bacteria</taxon>
        <taxon>Bacillati</taxon>
        <taxon>Bacillota</taxon>
        <taxon>Bacilli</taxon>
        <taxon>Bacillales</taxon>
        <taxon>Bacillaceae</taxon>
        <taxon>Bacillus</taxon>
    </lineage>
</organism>
<dbReference type="EMBL" id="MRBL01000040">
    <property type="protein sequence ID" value="OMI24703.1"/>
    <property type="molecule type" value="Genomic_DNA"/>
</dbReference>
<protein>
    <recommendedName>
        <fullName evidence="1">GIY-YIG domain-containing protein</fullName>
    </recommendedName>
</protein>
<dbReference type="RefSeq" id="WP_076794136.1">
    <property type="nucleotide sequence ID" value="NZ_MRBL01000040.1"/>
</dbReference>
<accession>A0ABX3HZU3</accession>
<proteinExistence type="predicted"/>
<dbReference type="Proteomes" id="UP000187046">
    <property type="component" value="Unassembled WGS sequence"/>
</dbReference>
<dbReference type="Pfam" id="PF01541">
    <property type="entry name" value="GIY-YIG"/>
    <property type="match status" value="1"/>
</dbReference>
<keyword evidence="3" id="KW-1185">Reference proteome</keyword>
<evidence type="ECO:0000259" key="1">
    <source>
        <dbReference type="PROSITE" id="PS50164"/>
    </source>
</evidence>
<reference evidence="2 3" key="1">
    <citation type="submission" date="2016-12" db="EMBL/GenBank/DDBJ databases">
        <title>Bacillus phylogenomics.</title>
        <authorList>
            <person name="Dunlap C."/>
        </authorList>
    </citation>
    <scope>NUCLEOTIDE SEQUENCE [LARGE SCALE GENOMIC DNA]</scope>
    <source>
        <strain evidence="2 3">NRRL B-41327</strain>
    </source>
</reference>